<protein>
    <submittedName>
        <fullName evidence="1">Uncharacterized protein</fullName>
    </submittedName>
</protein>
<name>A0A0F9ERF5_9ZZZZ</name>
<dbReference type="EMBL" id="LAZR01033653">
    <property type="protein sequence ID" value="KKL47465.1"/>
    <property type="molecule type" value="Genomic_DNA"/>
</dbReference>
<accession>A0A0F9ERF5</accession>
<organism evidence="1">
    <name type="scientific">marine sediment metagenome</name>
    <dbReference type="NCBI Taxonomy" id="412755"/>
    <lineage>
        <taxon>unclassified sequences</taxon>
        <taxon>metagenomes</taxon>
        <taxon>ecological metagenomes</taxon>
    </lineage>
</organism>
<reference evidence="1" key="1">
    <citation type="journal article" date="2015" name="Nature">
        <title>Complex archaea that bridge the gap between prokaryotes and eukaryotes.</title>
        <authorList>
            <person name="Spang A."/>
            <person name="Saw J.H."/>
            <person name="Jorgensen S.L."/>
            <person name="Zaremba-Niedzwiedzka K."/>
            <person name="Martijn J."/>
            <person name="Lind A.E."/>
            <person name="van Eijk R."/>
            <person name="Schleper C."/>
            <person name="Guy L."/>
            <person name="Ettema T.J."/>
        </authorList>
    </citation>
    <scope>NUCLEOTIDE SEQUENCE</scope>
</reference>
<comment type="caution">
    <text evidence="1">The sequence shown here is derived from an EMBL/GenBank/DDBJ whole genome shotgun (WGS) entry which is preliminary data.</text>
</comment>
<evidence type="ECO:0000313" key="1">
    <source>
        <dbReference type="EMBL" id="KKL47465.1"/>
    </source>
</evidence>
<proteinExistence type="predicted"/>
<gene>
    <name evidence="1" type="ORF">LCGC14_2335250</name>
</gene>
<dbReference type="AlphaFoldDB" id="A0A0F9ERF5"/>
<sequence length="68" mass="8115">MIKELVRWILRKEKGQLLYTMYAGDDRRAMFNSIIEVMSQMQIQRDGRIDITYHEGSRDQGKRHSNSL</sequence>